<reference evidence="1 2" key="1">
    <citation type="journal article" date="2022" name="bioRxiv">
        <title>The genome of the oomycete Peronosclerospora sorghi, a cosmopolitan pathogen of maize and sorghum, is inflated with dispersed pseudogenes.</title>
        <authorList>
            <person name="Fletcher K."/>
            <person name="Martin F."/>
            <person name="Isakeit T."/>
            <person name="Cavanaugh K."/>
            <person name="Magill C."/>
            <person name="Michelmore R."/>
        </authorList>
    </citation>
    <scope>NUCLEOTIDE SEQUENCE [LARGE SCALE GENOMIC DNA]</scope>
    <source>
        <strain evidence="1">P6</strain>
    </source>
</reference>
<sequence>MVETSTRSRRGSSSVALMDTSRSYESEHPSASFDCEDDDMSWMKHASRSSSVRRRFPTVASMKEWTRSNDQRLHELAAAGASSVHWSKLETELAAAWLCGGKHGNGWKRKKQPRSHGNHPHALKLYTRVTSHDQRHGTRWGPKGFAVLAEGSFPCTVQELRLVFRVTSTTKFCELMRCMHGREFVKGDIVRTIPLQREAEPAAKALESREFSVKTVTFEKRARFVFSKHESWCFLDLLHPRDRGKEDQCVRRTASSTASALGTSCAPAFIRTLVSIARSSVTLHAPTESQTASSLVPNVVINYMFEGDRSGRSTRVIFHGEYVQSTEHEGLKRTGQERRLAHLWILRLATTCHRLVSIVRRRRLGMQVIIHSTQFSLEPKANAPPCACCDRSFSMFPLKRTRKQLCCLCGFFVCDRCAQVQEREHQARGDSFPQIQHVRTCKRCLVRVNQARYTAVTEEDLRPARVIGDGEESADYAHSTPGGSLSSTRHCHLFKTRSASLNDLLLDTLAEATSGKPAQKRHKAFVLNVLKDLVDEERARRRANAVKISVDAELPLLGDHKQESQDQLELDEMQQLEGMWDEGPGWRDEYPLANSDSRNYQIVFPDDEMQAIIPPIPSNEHKRLQLIHEMQLNQLGDVPELGIICFLASKELKCGLSVITIVDETQVHVLASTHPAIPSGESIPREQGFCAQTILDNKPLVSRHVQADVRFSAIEGARKLNINFYCGFPVMGSDGKTVIGSLCCADRQARNLTQSQYAAMSSLASTASRIVQRAANERIERENSIDVLAKATLYKK</sequence>
<keyword evidence="2" id="KW-1185">Reference proteome</keyword>
<comment type="caution">
    <text evidence="1">The sequence shown here is derived from an EMBL/GenBank/DDBJ whole genome shotgun (WGS) entry which is preliminary data.</text>
</comment>
<evidence type="ECO:0000313" key="1">
    <source>
        <dbReference type="EMBL" id="KAI9909102.1"/>
    </source>
</evidence>
<gene>
    <name evidence="1" type="ORF">PsorP6_014870</name>
</gene>
<evidence type="ECO:0000313" key="2">
    <source>
        <dbReference type="Proteomes" id="UP001163321"/>
    </source>
</evidence>
<dbReference type="EMBL" id="CM047586">
    <property type="protein sequence ID" value="KAI9909102.1"/>
    <property type="molecule type" value="Genomic_DNA"/>
</dbReference>
<proteinExistence type="predicted"/>
<name>A0ACC0VSC8_9STRA</name>
<protein>
    <submittedName>
        <fullName evidence="1">Uncharacterized protein</fullName>
    </submittedName>
</protein>
<accession>A0ACC0VSC8</accession>
<dbReference type="Proteomes" id="UP001163321">
    <property type="component" value="Chromosome 7"/>
</dbReference>
<organism evidence="1 2">
    <name type="scientific">Peronosclerospora sorghi</name>
    <dbReference type="NCBI Taxonomy" id="230839"/>
    <lineage>
        <taxon>Eukaryota</taxon>
        <taxon>Sar</taxon>
        <taxon>Stramenopiles</taxon>
        <taxon>Oomycota</taxon>
        <taxon>Peronosporomycetes</taxon>
        <taxon>Peronosporales</taxon>
        <taxon>Peronosporaceae</taxon>
        <taxon>Peronosclerospora</taxon>
    </lineage>
</organism>